<accession>A0A8I1FYI1</accession>
<proteinExistence type="predicted"/>
<evidence type="ECO:0008006" key="4">
    <source>
        <dbReference type="Google" id="ProtNLM"/>
    </source>
</evidence>
<evidence type="ECO:0000313" key="2">
    <source>
        <dbReference type="EMBL" id="MBJ2260005.1"/>
    </source>
</evidence>
<dbReference type="Proteomes" id="UP000658390">
    <property type="component" value="Unassembled WGS sequence"/>
</dbReference>
<feature type="transmembrane region" description="Helical" evidence="1">
    <location>
        <begin position="13"/>
        <end position="34"/>
    </location>
</feature>
<keyword evidence="1" id="KW-1133">Transmembrane helix</keyword>
<reference evidence="2" key="1">
    <citation type="submission" date="2020-12" db="EMBL/GenBank/DDBJ databases">
        <title>Antibiotic resistance and phylogeny of Pseudomonas spp. isolated over three decades from chicken meat in the Norwegian food chain.</title>
        <authorList>
            <person name="Moen B."/>
        </authorList>
    </citation>
    <scope>NUCLEOTIDE SEQUENCE</scope>
    <source>
        <strain evidence="2">MF6762</strain>
    </source>
</reference>
<sequence>MEWINIASDAVKIGMGALIAGMFGYLVALTNTSAETKKLHITKKQLQLDKVIEILNSFHKNYAHYRANVRNYTVSSDGLSTSNFSEEAIDQQREKFRSAFDSFVDAESYVLSIGSIAVSETLEEFRILMNFALNSLWDYKYGLSTKDIDDLDSKVRKLRKTLFLAISAEYTK</sequence>
<name>A0A8I1FYI1_9PSED</name>
<dbReference type="AlphaFoldDB" id="A0A8I1FYI1"/>
<dbReference type="EMBL" id="JAEKCZ010000044">
    <property type="protein sequence ID" value="MBJ2260005.1"/>
    <property type="molecule type" value="Genomic_DNA"/>
</dbReference>
<evidence type="ECO:0000256" key="1">
    <source>
        <dbReference type="SAM" id="Phobius"/>
    </source>
</evidence>
<keyword evidence="1" id="KW-0812">Transmembrane</keyword>
<gene>
    <name evidence="2" type="ORF">JFT45_26280</name>
</gene>
<dbReference type="RefSeq" id="WP_198823134.1">
    <property type="nucleotide sequence ID" value="NZ_JAEKCZ010000044.1"/>
</dbReference>
<keyword evidence="1" id="KW-0472">Membrane</keyword>
<protein>
    <recommendedName>
        <fullName evidence="4">DUF4760 domain-containing protein</fullName>
    </recommendedName>
</protein>
<comment type="caution">
    <text evidence="2">The sequence shown here is derived from an EMBL/GenBank/DDBJ whole genome shotgun (WGS) entry which is preliminary data.</text>
</comment>
<evidence type="ECO:0000313" key="3">
    <source>
        <dbReference type="Proteomes" id="UP000658390"/>
    </source>
</evidence>
<organism evidence="2 3">
    <name type="scientific">Pseudomonas psychrophila</name>
    <dbReference type="NCBI Taxonomy" id="122355"/>
    <lineage>
        <taxon>Bacteria</taxon>
        <taxon>Pseudomonadati</taxon>
        <taxon>Pseudomonadota</taxon>
        <taxon>Gammaproteobacteria</taxon>
        <taxon>Pseudomonadales</taxon>
        <taxon>Pseudomonadaceae</taxon>
        <taxon>Pseudomonas</taxon>
    </lineage>
</organism>